<keyword evidence="2" id="KW-0547">Nucleotide-binding</keyword>
<dbReference type="EMBL" id="JADEYS010000009">
    <property type="protein sequence ID" value="MBE9397648.1"/>
    <property type="molecule type" value="Genomic_DNA"/>
</dbReference>
<dbReference type="PANTHER" id="PTHR46268:SF27">
    <property type="entry name" value="UNIVERSAL STRESS PROTEIN RV2623"/>
    <property type="match status" value="1"/>
</dbReference>
<name>A0A8J7FK26_9GAMM</name>
<evidence type="ECO:0000256" key="2">
    <source>
        <dbReference type="ARBA" id="ARBA00022741"/>
    </source>
</evidence>
<dbReference type="AlphaFoldDB" id="A0A8J7FK26"/>
<dbReference type="CDD" id="cd00293">
    <property type="entry name" value="USP-like"/>
    <property type="match status" value="1"/>
</dbReference>
<organism evidence="5 6">
    <name type="scientific">Pontibacterium sinense</name>
    <dbReference type="NCBI Taxonomy" id="2781979"/>
    <lineage>
        <taxon>Bacteria</taxon>
        <taxon>Pseudomonadati</taxon>
        <taxon>Pseudomonadota</taxon>
        <taxon>Gammaproteobacteria</taxon>
        <taxon>Oceanospirillales</taxon>
        <taxon>Oceanospirillaceae</taxon>
        <taxon>Pontibacterium</taxon>
    </lineage>
</organism>
<dbReference type="SUPFAM" id="SSF52402">
    <property type="entry name" value="Adenine nucleotide alpha hydrolases-like"/>
    <property type="match status" value="1"/>
</dbReference>
<protein>
    <submittedName>
        <fullName evidence="5">Universal stress protein</fullName>
    </submittedName>
</protein>
<feature type="domain" description="UspA" evidence="4">
    <location>
        <begin position="5"/>
        <end position="158"/>
    </location>
</feature>
<dbReference type="InterPro" id="IPR006015">
    <property type="entry name" value="Universal_stress_UspA"/>
</dbReference>
<evidence type="ECO:0000256" key="3">
    <source>
        <dbReference type="ARBA" id="ARBA00022840"/>
    </source>
</evidence>
<reference evidence="5" key="1">
    <citation type="submission" date="2020-10" db="EMBL/GenBank/DDBJ databases">
        <title>Bacterium isolated from coastal waters sediment.</title>
        <authorList>
            <person name="Chen R.-J."/>
            <person name="Lu D.-C."/>
            <person name="Zhu K.-L."/>
            <person name="Du Z.-J."/>
        </authorList>
    </citation>
    <scope>NUCLEOTIDE SEQUENCE</scope>
    <source>
        <strain evidence="5">N1Y112</strain>
    </source>
</reference>
<proteinExistence type="inferred from homology"/>
<dbReference type="Gene3D" id="3.40.50.620">
    <property type="entry name" value="HUPs"/>
    <property type="match status" value="1"/>
</dbReference>
<keyword evidence="3" id="KW-0067">ATP-binding</keyword>
<dbReference type="InterPro" id="IPR006016">
    <property type="entry name" value="UspA"/>
</dbReference>
<dbReference type="PRINTS" id="PR01438">
    <property type="entry name" value="UNVRSLSTRESS"/>
</dbReference>
<gene>
    <name evidence="5" type="ORF">IOQ59_10285</name>
</gene>
<dbReference type="Pfam" id="PF00582">
    <property type="entry name" value="Usp"/>
    <property type="match status" value="1"/>
</dbReference>
<sequence>MLPEVKHILYASDMGKASRPAFLKAVSEAVNHGAEITYLHVMEPMNRSTETMIESYLSEDVLESLRDKGVEALKDKMIERIDVAISEELEGITLPHGTPHNRIEAGAPHDVIMQVAGEIGADLIVMGTRTHSSLSKLLVGSTAQKVLQASDIPVMVVPLK</sequence>
<keyword evidence="6" id="KW-1185">Reference proteome</keyword>
<dbReference type="InterPro" id="IPR014729">
    <property type="entry name" value="Rossmann-like_a/b/a_fold"/>
</dbReference>
<comment type="caution">
    <text evidence="5">The sequence shown here is derived from an EMBL/GenBank/DDBJ whole genome shotgun (WGS) entry which is preliminary data.</text>
</comment>
<accession>A0A8J7FK26</accession>
<dbReference type="PANTHER" id="PTHR46268">
    <property type="entry name" value="STRESS RESPONSE PROTEIN NHAX"/>
    <property type="match status" value="1"/>
</dbReference>
<evidence type="ECO:0000313" key="5">
    <source>
        <dbReference type="EMBL" id="MBE9397648.1"/>
    </source>
</evidence>
<dbReference type="GO" id="GO:0005524">
    <property type="term" value="F:ATP binding"/>
    <property type="evidence" value="ECO:0007669"/>
    <property type="project" value="UniProtKB-KW"/>
</dbReference>
<comment type="similarity">
    <text evidence="1">Belongs to the universal stress protein A family.</text>
</comment>
<evidence type="ECO:0000256" key="1">
    <source>
        <dbReference type="ARBA" id="ARBA00008791"/>
    </source>
</evidence>
<evidence type="ECO:0000259" key="4">
    <source>
        <dbReference type="Pfam" id="PF00582"/>
    </source>
</evidence>
<dbReference type="Proteomes" id="UP000640333">
    <property type="component" value="Unassembled WGS sequence"/>
</dbReference>
<dbReference type="RefSeq" id="WP_193953203.1">
    <property type="nucleotide sequence ID" value="NZ_JADEYS010000009.1"/>
</dbReference>
<evidence type="ECO:0000313" key="6">
    <source>
        <dbReference type="Proteomes" id="UP000640333"/>
    </source>
</evidence>